<protein>
    <recommendedName>
        <fullName evidence="7">Thymosin beta-10</fullName>
    </recommendedName>
</protein>
<evidence type="ECO:0000256" key="4">
    <source>
        <dbReference type="ARBA" id="ARBA00023203"/>
    </source>
</evidence>
<evidence type="ECO:0000256" key="5">
    <source>
        <dbReference type="ARBA" id="ARBA00023212"/>
    </source>
</evidence>
<feature type="compositionally biased region" description="Basic and acidic residues" evidence="8">
    <location>
        <begin position="1"/>
        <end position="23"/>
    </location>
</feature>
<accession>A0ABM2WD33</accession>
<name>A0ABM2WD33_MESAU</name>
<comment type="function">
    <text evidence="6">Plays an important role in the organization of the cytoskeleton. Binds to and sequesters actin monomers (G actin) and therefore inhibits actin polymerization.</text>
</comment>
<comment type="similarity">
    <text evidence="2">Belongs to the thymosin beta family.</text>
</comment>
<proteinExistence type="inferred from homology"/>
<reference evidence="10" key="1">
    <citation type="submission" date="2025-08" db="UniProtKB">
        <authorList>
            <consortium name="RefSeq"/>
        </authorList>
    </citation>
    <scope>IDENTIFICATION</scope>
    <source>
        <tissue evidence="10">Liver</tissue>
    </source>
</reference>
<dbReference type="SMART" id="SM00152">
    <property type="entry name" value="THY"/>
    <property type="match status" value="1"/>
</dbReference>
<keyword evidence="5" id="KW-0206">Cytoskeleton</keyword>
<evidence type="ECO:0000256" key="8">
    <source>
        <dbReference type="SAM" id="MobiDB-lite"/>
    </source>
</evidence>
<gene>
    <name evidence="10" type="primary">LOC121133627</name>
</gene>
<dbReference type="PANTHER" id="PTHR12021:SF10">
    <property type="entry name" value="THYMOSIN BETA-10"/>
    <property type="match status" value="1"/>
</dbReference>
<evidence type="ECO:0000256" key="6">
    <source>
        <dbReference type="ARBA" id="ARBA00025497"/>
    </source>
</evidence>
<evidence type="ECO:0000256" key="2">
    <source>
        <dbReference type="ARBA" id="ARBA00009511"/>
    </source>
</evidence>
<sequence>MADKLGIREIDNFSKAKLKKSETQENTLPTRETTEQERRSEIS</sequence>
<keyword evidence="3" id="KW-0963">Cytoplasm</keyword>
<keyword evidence="9" id="KW-1185">Reference proteome</keyword>
<organism evidence="9 10">
    <name type="scientific">Mesocricetus auratus</name>
    <name type="common">Golden hamster</name>
    <dbReference type="NCBI Taxonomy" id="10036"/>
    <lineage>
        <taxon>Eukaryota</taxon>
        <taxon>Metazoa</taxon>
        <taxon>Chordata</taxon>
        <taxon>Craniata</taxon>
        <taxon>Vertebrata</taxon>
        <taxon>Euteleostomi</taxon>
        <taxon>Mammalia</taxon>
        <taxon>Eutheria</taxon>
        <taxon>Euarchontoglires</taxon>
        <taxon>Glires</taxon>
        <taxon>Rodentia</taxon>
        <taxon>Myomorpha</taxon>
        <taxon>Muroidea</taxon>
        <taxon>Cricetidae</taxon>
        <taxon>Cricetinae</taxon>
        <taxon>Mesocricetus</taxon>
    </lineage>
</organism>
<keyword evidence="4" id="KW-0009">Actin-binding</keyword>
<dbReference type="Pfam" id="PF01290">
    <property type="entry name" value="Thymosin"/>
    <property type="match status" value="1"/>
</dbReference>
<dbReference type="RefSeq" id="XP_040586318.1">
    <property type="nucleotide sequence ID" value="XM_040730384.1"/>
</dbReference>
<feature type="region of interest" description="Disordered" evidence="8">
    <location>
        <begin position="1"/>
        <end position="43"/>
    </location>
</feature>
<dbReference type="PANTHER" id="PTHR12021">
    <property type="entry name" value="THYMOSIN BETA"/>
    <property type="match status" value="1"/>
</dbReference>
<evidence type="ECO:0000256" key="1">
    <source>
        <dbReference type="ARBA" id="ARBA00004245"/>
    </source>
</evidence>
<dbReference type="GeneID" id="121133627"/>
<evidence type="ECO:0000256" key="7">
    <source>
        <dbReference type="ARBA" id="ARBA00040579"/>
    </source>
</evidence>
<dbReference type="InterPro" id="IPR001152">
    <property type="entry name" value="Beta-thymosin"/>
</dbReference>
<dbReference type="Proteomes" id="UP000886700">
    <property type="component" value="Unplaced"/>
</dbReference>
<dbReference type="InterPro" id="IPR038386">
    <property type="entry name" value="Beta-thymosin_sf"/>
</dbReference>
<evidence type="ECO:0000313" key="10">
    <source>
        <dbReference type="RefSeq" id="XP_040586318.1"/>
    </source>
</evidence>
<comment type="subcellular location">
    <subcellularLocation>
        <location evidence="1">Cytoplasm</location>
        <location evidence="1">Cytoskeleton</location>
    </subcellularLocation>
</comment>
<evidence type="ECO:0000313" key="9">
    <source>
        <dbReference type="Proteomes" id="UP000886700"/>
    </source>
</evidence>
<feature type="compositionally biased region" description="Basic and acidic residues" evidence="8">
    <location>
        <begin position="32"/>
        <end position="43"/>
    </location>
</feature>
<evidence type="ECO:0000256" key="3">
    <source>
        <dbReference type="ARBA" id="ARBA00022490"/>
    </source>
</evidence>
<dbReference type="Gene3D" id="1.20.5.520">
    <property type="entry name" value="Single helix bin"/>
    <property type="match status" value="1"/>
</dbReference>